<comment type="caution">
    <text evidence="1">The sequence shown here is derived from an EMBL/GenBank/DDBJ whole genome shotgun (WGS) entry which is preliminary data.</text>
</comment>
<protein>
    <submittedName>
        <fullName evidence="1">YceI family protein</fullName>
    </submittedName>
</protein>
<proteinExistence type="predicted"/>
<evidence type="ECO:0000313" key="1">
    <source>
        <dbReference type="EMBL" id="MBU2951788.1"/>
    </source>
</evidence>
<dbReference type="EMBL" id="JAHKPD010000020">
    <property type="protein sequence ID" value="MBU2951788.1"/>
    <property type="molecule type" value="Genomic_DNA"/>
</dbReference>
<accession>A0ACC5UC46</accession>
<evidence type="ECO:0000313" key="2">
    <source>
        <dbReference type="Proteomes" id="UP001647509"/>
    </source>
</evidence>
<gene>
    <name evidence="1" type="ORF">KO493_13900</name>
</gene>
<sequence>MKLFNKLSMGIFIMLAFVSVNLTRAQELALINNASSLKVLGTSNIHDWEVNAESQSGKIKFSDIENGKIEDLTITIKVEGLKSGKSGMDKNTYKALKSKNSKDILFQLTKVESLDAKGNGVFDIKSKGDLTIAGTKKSIALNFKLSIMDSTATLIGEKQIKMTDFKVDPPTALLGTITTGEDVTIKFKTKFK</sequence>
<dbReference type="Proteomes" id="UP001647509">
    <property type="component" value="Unassembled WGS sequence"/>
</dbReference>
<name>A0ACC5UC46_9FLAO</name>
<organism evidence="1 2">
    <name type="scientific">Pseudotamlana agarivorans</name>
    <dbReference type="NCBI Taxonomy" id="481183"/>
    <lineage>
        <taxon>Bacteria</taxon>
        <taxon>Pseudomonadati</taxon>
        <taxon>Bacteroidota</taxon>
        <taxon>Flavobacteriia</taxon>
        <taxon>Flavobacteriales</taxon>
        <taxon>Flavobacteriaceae</taxon>
        <taxon>Pseudotamlana</taxon>
    </lineage>
</organism>
<reference evidence="1" key="1">
    <citation type="submission" date="2021-05" db="EMBL/GenBank/DDBJ databases">
        <title>Draft genomes of bacteria isolated from model marine particles.</title>
        <authorList>
            <person name="Datta M.S."/>
            <person name="Schwartzman J.A."/>
            <person name="Enke T.N."/>
            <person name="Saavedra J."/>
            <person name="Cermak N."/>
            <person name="Cordero O.X."/>
        </authorList>
    </citation>
    <scope>NUCLEOTIDE SEQUENCE</scope>
    <source>
        <strain evidence="1">I2M19</strain>
    </source>
</reference>
<keyword evidence="2" id="KW-1185">Reference proteome</keyword>